<reference evidence="4" key="1">
    <citation type="submission" date="2011-08" db="EMBL/GenBank/DDBJ databases">
        <authorList>
            <person name="Rombauts S."/>
        </authorList>
    </citation>
    <scope>NUCLEOTIDE SEQUENCE</scope>
    <source>
        <strain evidence="4">London</strain>
    </source>
</reference>
<dbReference type="Gene3D" id="4.10.60.10">
    <property type="entry name" value="Zinc finger, CCHC-type"/>
    <property type="match status" value="1"/>
</dbReference>
<proteinExistence type="predicted"/>
<keyword evidence="1" id="KW-0862">Zinc</keyword>
<protein>
    <recommendedName>
        <fullName evidence="2">CCHC-type domain-containing protein</fullName>
    </recommendedName>
</protein>
<dbReference type="PROSITE" id="PS50158">
    <property type="entry name" value="ZF_CCHC"/>
    <property type="match status" value="1"/>
</dbReference>
<sequence>MQNISNGAPRNRTNVTCFYCRKVGHLASDCRKKQTIPTIQ</sequence>
<evidence type="ECO:0000256" key="1">
    <source>
        <dbReference type="PROSITE-ProRule" id="PRU00047"/>
    </source>
</evidence>
<dbReference type="Proteomes" id="UP000015104">
    <property type="component" value="Unassembled WGS sequence"/>
</dbReference>
<dbReference type="Pfam" id="PF00098">
    <property type="entry name" value="zf-CCHC"/>
    <property type="match status" value="1"/>
</dbReference>
<dbReference type="InterPro" id="IPR001878">
    <property type="entry name" value="Znf_CCHC"/>
</dbReference>
<dbReference type="EnsemblMetazoa" id="tetur33g00060.1">
    <property type="protein sequence ID" value="tetur33g00060.1"/>
    <property type="gene ID" value="tetur33g00060"/>
</dbReference>
<name>T1L289_TETUR</name>
<dbReference type="EMBL" id="CAEY01000943">
    <property type="status" value="NOT_ANNOTATED_CDS"/>
    <property type="molecule type" value="Genomic_DNA"/>
</dbReference>
<dbReference type="GO" id="GO:0008270">
    <property type="term" value="F:zinc ion binding"/>
    <property type="evidence" value="ECO:0007669"/>
    <property type="project" value="UniProtKB-KW"/>
</dbReference>
<feature type="domain" description="CCHC-type" evidence="2">
    <location>
        <begin position="17"/>
        <end position="32"/>
    </location>
</feature>
<keyword evidence="4" id="KW-1185">Reference proteome</keyword>
<dbReference type="AlphaFoldDB" id="T1L289"/>
<dbReference type="SUPFAM" id="SSF57756">
    <property type="entry name" value="Retrovirus zinc finger-like domains"/>
    <property type="match status" value="1"/>
</dbReference>
<organism evidence="3 4">
    <name type="scientific">Tetranychus urticae</name>
    <name type="common">Two-spotted spider mite</name>
    <dbReference type="NCBI Taxonomy" id="32264"/>
    <lineage>
        <taxon>Eukaryota</taxon>
        <taxon>Metazoa</taxon>
        <taxon>Ecdysozoa</taxon>
        <taxon>Arthropoda</taxon>
        <taxon>Chelicerata</taxon>
        <taxon>Arachnida</taxon>
        <taxon>Acari</taxon>
        <taxon>Acariformes</taxon>
        <taxon>Trombidiformes</taxon>
        <taxon>Prostigmata</taxon>
        <taxon>Eleutherengona</taxon>
        <taxon>Raphignathae</taxon>
        <taxon>Tetranychoidea</taxon>
        <taxon>Tetranychidae</taxon>
        <taxon>Tetranychus</taxon>
    </lineage>
</organism>
<dbReference type="HOGENOM" id="CLU_3300026_0_0_1"/>
<evidence type="ECO:0000313" key="4">
    <source>
        <dbReference type="Proteomes" id="UP000015104"/>
    </source>
</evidence>
<keyword evidence="1" id="KW-0863">Zinc-finger</keyword>
<accession>T1L289</accession>
<evidence type="ECO:0000259" key="2">
    <source>
        <dbReference type="PROSITE" id="PS50158"/>
    </source>
</evidence>
<evidence type="ECO:0000313" key="3">
    <source>
        <dbReference type="EnsemblMetazoa" id="tetur33g00060.1"/>
    </source>
</evidence>
<dbReference type="SMART" id="SM00343">
    <property type="entry name" value="ZnF_C2HC"/>
    <property type="match status" value="1"/>
</dbReference>
<dbReference type="InterPro" id="IPR036875">
    <property type="entry name" value="Znf_CCHC_sf"/>
</dbReference>
<keyword evidence="1" id="KW-0479">Metal-binding</keyword>
<reference evidence="3" key="2">
    <citation type="submission" date="2015-06" db="UniProtKB">
        <authorList>
            <consortium name="EnsemblMetazoa"/>
        </authorList>
    </citation>
    <scope>IDENTIFICATION</scope>
</reference>
<dbReference type="GO" id="GO:0003676">
    <property type="term" value="F:nucleic acid binding"/>
    <property type="evidence" value="ECO:0007669"/>
    <property type="project" value="InterPro"/>
</dbReference>